<dbReference type="InterPro" id="IPR024095">
    <property type="entry name" value="Vesicle_P115"/>
</dbReference>
<dbReference type="PANTHER" id="PTHR10013:SF0">
    <property type="entry name" value="GENERAL VESICULAR TRANSPORT FACTOR P115"/>
    <property type="match status" value="1"/>
</dbReference>
<dbReference type="GO" id="GO:0048211">
    <property type="term" value="P:Golgi vesicle docking"/>
    <property type="evidence" value="ECO:0007669"/>
    <property type="project" value="TreeGrafter"/>
</dbReference>
<dbReference type="OrthoDB" id="198977at2759"/>
<evidence type="ECO:0000256" key="5">
    <source>
        <dbReference type="SAM" id="MobiDB-lite"/>
    </source>
</evidence>
<evidence type="ECO:0000313" key="8">
    <source>
        <dbReference type="EMBL" id="KAI3555813.1"/>
    </source>
</evidence>
<keyword evidence="9" id="KW-1185">Reference proteome</keyword>
<organism evidence="8 9">
    <name type="scientific">Colletotrichum abscissum</name>
    <dbReference type="NCBI Taxonomy" id="1671311"/>
    <lineage>
        <taxon>Eukaryota</taxon>
        <taxon>Fungi</taxon>
        <taxon>Dikarya</taxon>
        <taxon>Ascomycota</taxon>
        <taxon>Pezizomycotina</taxon>
        <taxon>Sordariomycetes</taxon>
        <taxon>Hypocreomycetidae</taxon>
        <taxon>Glomerellales</taxon>
        <taxon>Glomerellaceae</taxon>
        <taxon>Colletotrichum</taxon>
        <taxon>Colletotrichum acutatum species complex</taxon>
    </lineage>
</organism>
<feature type="coiled-coil region" evidence="4">
    <location>
        <begin position="674"/>
        <end position="701"/>
    </location>
</feature>
<evidence type="ECO:0008006" key="10">
    <source>
        <dbReference type="Google" id="ProtNLM"/>
    </source>
</evidence>
<feature type="compositionally biased region" description="Acidic residues" evidence="5">
    <location>
        <begin position="997"/>
        <end position="1030"/>
    </location>
</feature>
<dbReference type="SUPFAM" id="SSF48371">
    <property type="entry name" value="ARM repeat"/>
    <property type="match status" value="1"/>
</dbReference>
<dbReference type="Proteomes" id="UP001056436">
    <property type="component" value="Unassembled WGS sequence"/>
</dbReference>
<dbReference type="InterPro" id="IPR006953">
    <property type="entry name" value="Vesicle_Uso1_P115_head"/>
</dbReference>
<keyword evidence="3 4" id="KW-0175">Coiled coil</keyword>
<feature type="region of interest" description="Disordered" evidence="5">
    <location>
        <begin position="818"/>
        <end position="859"/>
    </location>
</feature>
<dbReference type="InterPro" id="IPR016024">
    <property type="entry name" value="ARM-type_fold"/>
</dbReference>
<dbReference type="GO" id="GO:0005783">
    <property type="term" value="C:endoplasmic reticulum"/>
    <property type="evidence" value="ECO:0007669"/>
    <property type="project" value="TreeGrafter"/>
</dbReference>
<feature type="compositionally biased region" description="Basic and acidic residues" evidence="5">
    <location>
        <begin position="837"/>
        <end position="859"/>
    </location>
</feature>
<evidence type="ECO:0000256" key="2">
    <source>
        <dbReference type="ARBA" id="ARBA00023034"/>
    </source>
</evidence>
<dbReference type="GO" id="GO:0006888">
    <property type="term" value="P:endoplasmic reticulum to Golgi vesicle-mediated transport"/>
    <property type="evidence" value="ECO:0007669"/>
    <property type="project" value="TreeGrafter"/>
</dbReference>
<comment type="subcellular location">
    <subcellularLocation>
        <location evidence="1">Golgi apparatus</location>
    </subcellularLocation>
</comment>
<evidence type="ECO:0000256" key="4">
    <source>
        <dbReference type="SAM" id="Coils"/>
    </source>
</evidence>
<dbReference type="GO" id="GO:0005795">
    <property type="term" value="C:Golgi stack"/>
    <property type="evidence" value="ECO:0007669"/>
    <property type="project" value="TreeGrafter"/>
</dbReference>
<feature type="domain" description="Uso1/p115-like vesicle tethering protein C-terminal" evidence="7">
    <location>
        <begin position="897"/>
        <end position="1015"/>
    </location>
</feature>
<dbReference type="PANTHER" id="PTHR10013">
    <property type="entry name" value="GENERAL VESICULAR TRANSPORT FACTOR P115"/>
    <property type="match status" value="1"/>
</dbReference>
<evidence type="ECO:0000259" key="6">
    <source>
        <dbReference type="Pfam" id="PF04869"/>
    </source>
</evidence>
<gene>
    <name evidence="8" type="ORF">CABS02_03867</name>
</gene>
<name>A0A9Q0B7B8_9PEZI</name>
<dbReference type="GO" id="GO:0006886">
    <property type="term" value="P:intracellular protein transport"/>
    <property type="evidence" value="ECO:0007669"/>
    <property type="project" value="InterPro"/>
</dbReference>
<dbReference type="FunFam" id="1.25.10.10:FF:000296">
    <property type="entry name" value="Related to transport protein USO1"/>
    <property type="match status" value="1"/>
</dbReference>
<dbReference type="SUPFAM" id="SSF58113">
    <property type="entry name" value="Apolipoprotein A-I"/>
    <property type="match status" value="1"/>
</dbReference>
<dbReference type="GO" id="GO:0000139">
    <property type="term" value="C:Golgi membrane"/>
    <property type="evidence" value="ECO:0007669"/>
    <property type="project" value="InterPro"/>
</dbReference>
<evidence type="ECO:0000256" key="3">
    <source>
        <dbReference type="ARBA" id="ARBA00023054"/>
    </source>
</evidence>
<dbReference type="AlphaFoldDB" id="A0A9Q0B7B8"/>
<keyword evidence="2" id="KW-0333">Golgi apparatus</keyword>
<dbReference type="InterPro" id="IPR011989">
    <property type="entry name" value="ARM-like"/>
</dbReference>
<dbReference type="Pfam" id="PF04871">
    <property type="entry name" value="Uso1_p115_C"/>
    <property type="match status" value="1"/>
</dbReference>
<feature type="compositionally biased region" description="Basic and acidic residues" evidence="5">
    <location>
        <begin position="1031"/>
        <end position="1044"/>
    </location>
</feature>
<proteinExistence type="predicted"/>
<sequence length="1044" mass="116349">MFSISTAPAKQSVGETITVLSGRLSSATLLEDRRAAILGLRSFAKDFPASVASGALRSLIGSLSKDAEDVDTVKVVLETLLMLFSPNEDSPEASEEIALWLADEFTQRQENITLLLDFLDSTDFYSRLYSLQLLAAILSARTERTEECIFTAPLGISRLVAVLDDSREAVRNEAITLLTFLTPSSTDIQKLVAFENAFDRLFGIISAEGSLPEGDRVVEDCLILVANLLRRNPSNQSLFRESGGIHRLSVLLEGAEKAQRVEAEIAAWAQAQRDRNIYALLAVVRLFLVAGAVGTPQNQLAFWQHGLLFHALQLAFSHVAQLPIKAEALATCADIIKGNPSLQEGFAQLEVPSPLESPSSAGSGQTNGVVKVYVIDGLLDLTLSVQDLEAFDLRLAACDCLKAYFYNHADIRLHFLRRAIEGHGMGADETANVLTVLLRPSSDAAVANPYRSWFASTIMMHLVFDNSKAKNMVMAVSEGDAESGEEVVTSIQTIAAHLISGLNRDEDSRVVVGYLMLLLCWLFEDLDAVNDFLGEGANTQSLIQAVNHPYATGDLVQGLCAMLLGVLYEFSTKDSPIPRADLHSILISRMGRERYIDKLSKLRSDPLVRDFEVIPQNLSNSGLGSLPDVYFDSTFIDFFKDNYSRILRGIDRDPGLEISVVKNGVQTGVSRELVDSLRSQLAEKQQALQEAQVNLETVSRHLGQEQADHRRTRETTAMELARINQVNEGMQRQHDAELRNLQSKITSLQEEHKKQIEQTNRNIESQKAALEQQYSKRLEEEQRRAATHVAALEQQNKRQIEEVQRNTASRVRALEGELEKQAEQARQTAKAQAASQSEEHRKQLEQVRKTAESDADRVRHRAEADMADLKATISRLEVDLMKVTKYPRYCLNGTLTLSQAKKTKAQEIQAIREQLEKKEHDQENLATKANARVEQLEKNLREAQVRFTQHDVTIKKAQEDRKATQNELDDLLMVFGDLEEKAARYKAKLKELGEAVSDGEEDEDEDSGEEEDEEEEEDGHEDDDDNNDDKEDTKSDDTKSTSNV</sequence>
<evidence type="ECO:0000259" key="7">
    <source>
        <dbReference type="Pfam" id="PF04871"/>
    </source>
</evidence>
<comment type="caution">
    <text evidence="8">The sequence shown here is derived from an EMBL/GenBank/DDBJ whole genome shotgun (WGS) entry which is preliminary data.</text>
</comment>
<dbReference type="Pfam" id="PF04869">
    <property type="entry name" value="Uso1_p115_head"/>
    <property type="match status" value="1"/>
</dbReference>
<dbReference type="GO" id="GO:0012507">
    <property type="term" value="C:ER to Golgi transport vesicle membrane"/>
    <property type="evidence" value="ECO:0007669"/>
    <property type="project" value="TreeGrafter"/>
</dbReference>
<accession>A0A9Q0B7B8</accession>
<feature type="compositionally biased region" description="Polar residues" evidence="5">
    <location>
        <begin position="824"/>
        <end position="836"/>
    </location>
</feature>
<protein>
    <recommendedName>
        <fullName evidence="10">Intracellular protein transport protein</fullName>
    </recommendedName>
</protein>
<dbReference type="InterPro" id="IPR006955">
    <property type="entry name" value="Uso1_p115_C"/>
</dbReference>
<evidence type="ECO:0000313" key="9">
    <source>
        <dbReference type="Proteomes" id="UP001056436"/>
    </source>
</evidence>
<dbReference type="Gene3D" id="1.25.10.10">
    <property type="entry name" value="Leucine-rich Repeat Variant"/>
    <property type="match status" value="1"/>
</dbReference>
<evidence type="ECO:0000256" key="1">
    <source>
        <dbReference type="ARBA" id="ARBA00004555"/>
    </source>
</evidence>
<dbReference type="EMBL" id="SDAQ01000015">
    <property type="protein sequence ID" value="KAI3555813.1"/>
    <property type="molecule type" value="Genomic_DNA"/>
</dbReference>
<feature type="domain" description="Vesicle tethering protein Uso1/P115-like head" evidence="6">
    <location>
        <begin position="339"/>
        <end position="650"/>
    </location>
</feature>
<dbReference type="GO" id="GO:0048280">
    <property type="term" value="P:vesicle fusion with Golgi apparatus"/>
    <property type="evidence" value="ECO:0007669"/>
    <property type="project" value="InterPro"/>
</dbReference>
<feature type="region of interest" description="Disordered" evidence="5">
    <location>
        <begin position="991"/>
        <end position="1044"/>
    </location>
</feature>
<reference evidence="8" key="1">
    <citation type="submission" date="2019-01" db="EMBL/GenBank/DDBJ databases">
        <title>Colletotrichum abscissum LGMF1257.</title>
        <authorList>
            <person name="Baroncelli R."/>
        </authorList>
    </citation>
    <scope>NUCLEOTIDE SEQUENCE</scope>
    <source>
        <strain evidence="8">Ca142</strain>
    </source>
</reference>